<keyword evidence="2" id="KW-1185">Reference proteome</keyword>
<protein>
    <submittedName>
        <fullName evidence="1">Uncharacterized protein</fullName>
    </submittedName>
</protein>
<reference evidence="1 2" key="1">
    <citation type="submission" date="2015-01" db="EMBL/GenBank/DDBJ databases">
        <title>Evolution of Trichinella species and genotypes.</title>
        <authorList>
            <person name="Korhonen P.K."/>
            <person name="Edoardo P."/>
            <person name="Giuseppe L.R."/>
            <person name="Gasser R.B."/>
        </authorList>
    </citation>
    <scope>NUCLEOTIDE SEQUENCE [LARGE SCALE GENOMIC DNA]</scope>
    <source>
        <strain evidence="1">ISS470</strain>
    </source>
</reference>
<dbReference type="AlphaFoldDB" id="A0A0V1FT13"/>
<accession>A0A0V1FT13</accession>
<gene>
    <name evidence="1" type="ORF">T4D_2838</name>
</gene>
<dbReference type="OrthoDB" id="10418945at2759"/>
<sequence length="89" mass="9830">MLMSQIFKWNFMGNRQRLLKSNEQTTGAIECHVSFPLALICTKNISVAGHGTEQPLSRVFSQYKKGYSGAGLVAGLLLDQRSAKSPLRC</sequence>
<comment type="caution">
    <text evidence="1">The sequence shown here is derived from an EMBL/GenBank/DDBJ whole genome shotgun (WGS) entry which is preliminary data.</text>
</comment>
<name>A0A0V1FT13_TRIPS</name>
<proteinExistence type="predicted"/>
<dbReference type="EMBL" id="JYDT01000035">
    <property type="protein sequence ID" value="KRY89136.1"/>
    <property type="molecule type" value="Genomic_DNA"/>
</dbReference>
<evidence type="ECO:0000313" key="2">
    <source>
        <dbReference type="Proteomes" id="UP000054995"/>
    </source>
</evidence>
<evidence type="ECO:0000313" key="1">
    <source>
        <dbReference type="EMBL" id="KRY89136.1"/>
    </source>
</evidence>
<dbReference type="Proteomes" id="UP000054995">
    <property type="component" value="Unassembled WGS sequence"/>
</dbReference>
<organism evidence="1 2">
    <name type="scientific">Trichinella pseudospiralis</name>
    <name type="common">Parasitic roundworm</name>
    <dbReference type="NCBI Taxonomy" id="6337"/>
    <lineage>
        <taxon>Eukaryota</taxon>
        <taxon>Metazoa</taxon>
        <taxon>Ecdysozoa</taxon>
        <taxon>Nematoda</taxon>
        <taxon>Enoplea</taxon>
        <taxon>Dorylaimia</taxon>
        <taxon>Trichinellida</taxon>
        <taxon>Trichinellidae</taxon>
        <taxon>Trichinella</taxon>
    </lineage>
</organism>